<keyword evidence="1" id="KW-0732">Signal</keyword>
<evidence type="ECO:0000313" key="2">
    <source>
        <dbReference type="EMBL" id="SES72112.1"/>
    </source>
</evidence>
<sequence>MFHPTKQQGMVLVIALVFLSSLTAIAVVLVQSTTTDIKMAGATQEMVVAKQEAISAVDEAIYKQVTGGSANNSFAKPISTYPKNLTNDLVQTNKGKDTTAEVGIVNNEFQLEADCPHSNTASSSQVFTCNVLEVKVSRQYGRNKASDVDVNAGIAQQLLR</sequence>
<gene>
    <name evidence="2" type="ORF">SAMN05660429_00333</name>
</gene>
<feature type="chain" id="PRO_5011761061" description="PilX N-terminal" evidence="1">
    <location>
        <begin position="27"/>
        <end position="160"/>
    </location>
</feature>
<evidence type="ECO:0000256" key="1">
    <source>
        <dbReference type="SAM" id="SignalP"/>
    </source>
</evidence>
<accession>A0A1H9YSH4</accession>
<feature type="signal peptide" evidence="1">
    <location>
        <begin position="1"/>
        <end position="26"/>
    </location>
</feature>
<reference evidence="2 3" key="1">
    <citation type="submission" date="2016-10" db="EMBL/GenBank/DDBJ databases">
        <authorList>
            <person name="de Groot N.N."/>
        </authorList>
    </citation>
    <scope>NUCLEOTIDE SEQUENCE [LARGE SCALE GENOMIC DNA]</scope>
    <source>
        <strain evidence="2 3">DSM 19706</strain>
    </source>
</reference>
<proteinExistence type="predicted"/>
<dbReference type="EMBL" id="FOHK01000001">
    <property type="protein sequence ID" value="SES72112.1"/>
    <property type="molecule type" value="Genomic_DNA"/>
</dbReference>
<dbReference type="AlphaFoldDB" id="A0A1H9YSH4"/>
<dbReference type="Proteomes" id="UP000199308">
    <property type="component" value="Unassembled WGS sequence"/>
</dbReference>
<evidence type="ECO:0008006" key="4">
    <source>
        <dbReference type="Google" id="ProtNLM"/>
    </source>
</evidence>
<keyword evidence="3" id="KW-1185">Reference proteome</keyword>
<organism evidence="2 3">
    <name type="scientific">Thalassotalea agarivorans</name>
    <name type="common">Thalassomonas agarivorans</name>
    <dbReference type="NCBI Taxonomy" id="349064"/>
    <lineage>
        <taxon>Bacteria</taxon>
        <taxon>Pseudomonadati</taxon>
        <taxon>Pseudomonadota</taxon>
        <taxon>Gammaproteobacteria</taxon>
        <taxon>Alteromonadales</taxon>
        <taxon>Colwelliaceae</taxon>
        <taxon>Thalassotalea</taxon>
    </lineage>
</organism>
<protein>
    <recommendedName>
        <fullName evidence="4">PilX N-terminal</fullName>
    </recommendedName>
</protein>
<dbReference type="STRING" id="349064.SAMN05660429_00333"/>
<name>A0A1H9YSH4_THASX</name>
<dbReference type="OrthoDB" id="6227101at2"/>
<evidence type="ECO:0000313" key="3">
    <source>
        <dbReference type="Proteomes" id="UP000199308"/>
    </source>
</evidence>
<dbReference type="RefSeq" id="WP_093327134.1">
    <property type="nucleotide sequence ID" value="NZ_AP027363.1"/>
</dbReference>